<evidence type="ECO:0000313" key="2">
    <source>
        <dbReference type="Proteomes" id="UP000318053"/>
    </source>
</evidence>
<accession>A0A5C5X0E2</accession>
<gene>
    <name evidence="1" type="ORF">CA85_41480</name>
</gene>
<organism evidence="1 2">
    <name type="scientific">Allorhodopirellula solitaria</name>
    <dbReference type="NCBI Taxonomy" id="2527987"/>
    <lineage>
        <taxon>Bacteria</taxon>
        <taxon>Pseudomonadati</taxon>
        <taxon>Planctomycetota</taxon>
        <taxon>Planctomycetia</taxon>
        <taxon>Pirellulales</taxon>
        <taxon>Pirellulaceae</taxon>
        <taxon>Allorhodopirellula</taxon>
    </lineage>
</organism>
<sequence length="167" mass="18276">MSSSSLFAEFDPTPERFLPARIVSGGQTGVDRGALDAAMALGIEHGGWCPAGRLAEDGRVPARYQLVEIGSKYYPDRTEKNVRDSDATLILYRGRMSGGTKLTRRLCREVNRPELSVSITKPSQAKEKIVFWLNQLRPTVLNVAGPRESNAPGIQDETYALLVDALG</sequence>
<dbReference type="AlphaFoldDB" id="A0A5C5X0E2"/>
<keyword evidence="2" id="KW-1185">Reference proteome</keyword>
<dbReference type="Pfam" id="PF12694">
    <property type="entry name" value="cpYpsA"/>
    <property type="match status" value="1"/>
</dbReference>
<reference evidence="1 2" key="1">
    <citation type="submission" date="2019-02" db="EMBL/GenBank/DDBJ databases">
        <title>Deep-cultivation of Planctomycetes and their phenomic and genomic characterization uncovers novel biology.</title>
        <authorList>
            <person name="Wiegand S."/>
            <person name="Jogler M."/>
            <person name="Boedeker C."/>
            <person name="Pinto D."/>
            <person name="Vollmers J."/>
            <person name="Rivas-Marin E."/>
            <person name="Kohn T."/>
            <person name="Peeters S.H."/>
            <person name="Heuer A."/>
            <person name="Rast P."/>
            <person name="Oberbeckmann S."/>
            <person name="Bunk B."/>
            <person name="Jeske O."/>
            <person name="Meyerdierks A."/>
            <person name="Storesund J.E."/>
            <person name="Kallscheuer N."/>
            <person name="Luecker S."/>
            <person name="Lage O.M."/>
            <person name="Pohl T."/>
            <person name="Merkel B.J."/>
            <person name="Hornburger P."/>
            <person name="Mueller R.-W."/>
            <person name="Bruemmer F."/>
            <person name="Labrenz M."/>
            <person name="Spormann A.M."/>
            <person name="Op Den Camp H."/>
            <person name="Overmann J."/>
            <person name="Amann R."/>
            <person name="Jetten M.S.M."/>
            <person name="Mascher T."/>
            <person name="Medema M.H."/>
            <person name="Devos D.P."/>
            <person name="Kaster A.-K."/>
            <person name="Ovreas L."/>
            <person name="Rohde M."/>
            <person name="Galperin M.Y."/>
            <person name="Jogler C."/>
        </authorList>
    </citation>
    <scope>NUCLEOTIDE SEQUENCE [LARGE SCALE GENOMIC DNA]</scope>
    <source>
        <strain evidence="1 2">CA85</strain>
    </source>
</reference>
<dbReference type="Gene3D" id="3.40.50.450">
    <property type="match status" value="1"/>
</dbReference>
<proteinExistence type="predicted"/>
<name>A0A5C5X0E2_9BACT</name>
<evidence type="ECO:0000313" key="1">
    <source>
        <dbReference type="EMBL" id="TWT56614.1"/>
    </source>
</evidence>
<dbReference type="SUPFAM" id="SSF102405">
    <property type="entry name" value="MCP/YpsA-like"/>
    <property type="match status" value="1"/>
</dbReference>
<dbReference type="EMBL" id="SJPK01000012">
    <property type="protein sequence ID" value="TWT56614.1"/>
    <property type="molecule type" value="Genomic_DNA"/>
</dbReference>
<dbReference type="InterPro" id="IPR024755">
    <property type="entry name" value="cpYpsA"/>
</dbReference>
<dbReference type="RefSeq" id="WP_146393006.1">
    <property type="nucleotide sequence ID" value="NZ_SJPK01000012.1"/>
</dbReference>
<dbReference type="Proteomes" id="UP000318053">
    <property type="component" value="Unassembled WGS sequence"/>
</dbReference>
<protein>
    <submittedName>
        <fullName evidence="1">Putative molybdenum carrier</fullName>
    </submittedName>
</protein>
<dbReference type="OrthoDB" id="283616at2"/>
<comment type="caution">
    <text evidence="1">The sequence shown here is derived from an EMBL/GenBank/DDBJ whole genome shotgun (WGS) entry which is preliminary data.</text>
</comment>